<evidence type="ECO:0000256" key="4">
    <source>
        <dbReference type="ARBA" id="ARBA00022475"/>
    </source>
</evidence>
<feature type="transmembrane region" description="Helical" evidence="8">
    <location>
        <begin position="200"/>
        <end position="223"/>
    </location>
</feature>
<keyword evidence="4 8" id="KW-1003">Cell membrane</keyword>
<comment type="similarity">
    <text evidence="2 8">Belongs to the 4-toluene sulfonate uptake permease (TSUP) (TC 2.A.102) family.</text>
</comment>
<organism evidence="9 10">
    <name type="scientific">Lacticaseibacillus baoqingensis</name>
    <dbReference type="NCBI Taxonomy" id="2486013"/>
    <lineage>
        <taxon>Bacteria</taxon>
        <taxon>Bacillati</taxon>
        <taxon>Bacillota</taxon>
        <taxon>Bacilli</taxon>
        <taxon>Lactobacillales</taxon>
        <taxon>Lactobacillaceae</taxon>
        <taxon>Lacticaseibacillus</taxon>
    </lineage>
</organism>
<evidence type="ECO:0000313" key="10">
    <source>
        <dbReference type="Proteomes" id="UP001597252"/>
    </source>
</evidence>
<feature type="transmembrane region" description="Helical" evidence="8">
    <location>
        <begin position="33"/>
        <end position="53"/>
    </location>
</feature>
<dbReference type="InterPro" id="IPR002781">
    <property type="entry name" value="TM_pro_TauE-like"/>
</dbReference>
<dbReference type="PANTHER" id="PTHR30269">
    <property type="entry name" value="TRANSMEMBRANE PROTEIN YFCA"/>
    <property type="match status" value="1"/>
</dbReference>
<dbReference type="PANTHER" id="PTHR30269:SF0">
    <property type="entry name" value="MEMBRANE TRANSPORTER PROTEIN YFCA-RELATED"/>
    <property type="match status" value="1"/>
</dbReference>
<comment type="caution">
    <text evidence="9">The sequence shown here is derived from an EMBL/GenBank/DDBJ whole genome shotgun (WGS) entry which is preliminary data.</text>
</comment>
<dbReference type="EMBL" id="JBHTON010000019">
    <property type="protein sequence ID" value="MFD1485026.1"/>
    <property type="molecule type" value="Genomic_DNA"/>
</dbReference>
<gene>
    <name evidence="9" type="ORF">ACFQ5J_07265</name>
</gene>
<feature type="transmembrane region" description="Helical" evidence="8">
    <location>
        <begin position="137"/>
        <end position="154"/>
    </location>
</feature>
<feature type="transmembrane region" description="Helical" evidence="8">
    <location>
        <begin position="243"/>
        <end position="260"/>
    </location>
</feature>
<proteinExistence type="inferred from homology"/>
<dbReference type="Pfam" id="PF01925">
    <property type="entry name" value="TauE"/>
    <property type="match status" value="1"/>
</dbReference>
<feature type="transmembrane region" description="Helical" evidence="8">
    <location>
        <begin position="160"/>
        <end position="179"/>
    </location>
</feature>
<keyword evidence="10" id="KW-1185">Reference proteome</keyword>
<evidence type="ECO:0000256" key="2">
    <source>
        <dbReference type="ARBA" id="ARBA00009142"/>
    </source>
</evidence>
<evidence type="ECO:0000256" key="3">
    <source>
        <dbReference type="ARBA" id="ARBA00022448"/>
    </source>
</evidence>
<evidence type="ECO:0000256" key="5">
    <source>
        <dbReference type="ARBA" id="ARBA00022692"/>
    </source>
</evidence>
<keyword evidence="5 8" id="KW-0812">Transmembrane</keyword>
<accession>A0ABW4E7A6</accession>
<reference evidence="10" key="1">
    <citation type="journal article" date="2019" name="Int. J. Syst. Evol. Microbiol.">
        <title>The Global Catalogue of Microorganisms (GCM) 10K type strain sequencing project: providing services to taxonomists for standard genome sequencing and annotation.</title>
        <authorList>
            <consortium name="The Broad Institute Genomics Platform"/>
            <consortium name="The Broad Institute Genome Sequencing Center for Infectious Disease"/>
            <person name="Wu L."/>
            <person name="Ma J."/>
        </authorList>
    </citation>
    <scope>NUCLEOTIDE SEQUENCE [LARGE SCALE GENOMIC DNA]</scope>
    <source>
        <strain evidence="10">CCM 8903</strain>
    </source>
</reference>
<keyword evidence="6 8" id="KW-1133">Transmembrane helix</keyword>
<feature type="transmembrane region" description="Helical" evidence="8">
    <location>
        <begin position="81"/>
        <end position="101"/>
    </location>
</feature>
<comment type="subcellular location">
    <subcellularLocation>
        <location evidence="1 8">Cell membrane</location>
        <topology evidence="1 8">Multi-pass membrane protein</topology>
    </subcellularLocation>
</comment>
<dbReference type="Proteomes" id="UP001597252">
    <property type="component" value="Unassembled WGS sequence"/>
</dbReference>
<name>A0ABW4E7A6_9LACO</name>
<evidence type="ECO:0000256" key="8">
    <source>
        <dbReference type="RuleBase" id="RU363041"/>
    </source>
</evidence>
<dbReference type="RefSeq" id="WP_225419422.1">
    <property type="nucleotide sequence ID" value="NZ_JBHTON010000019.1"/>
</dbReference>
<evidence type="ECO:0000256" key="1">
    <source>
        <dbReference type="ARBA" id="ARBA00004651"/>
    </source>
</evidence>
<keyword evidence="7 8" id="KW-0472">Membrane</keyword>
<evidence type="ECO:0000313" key="9">
    <source>
        <dbReference type="EMBL" id="MFD1485026.1"/>
    </source>
</evidence>
<protein>
    <recommendedName>
        <fullName evidence="8">Probable membrane transporter protein</fullName>
    </recommendedName>
</protein>
<keyword evidence="3" id="KW-0813">Transport</keyword>
<evidence type="ECO:0000256" key="6">
    <source>
        <dbReference type="ARBA" id="ARBA00022989"/>
    </source>
</evidence>
<feature type="transmembrane region" description="Helical" evidence="8">
    <location>
        <begin position="107"/>
        <end position="125"/>
    </location>
</feature>
<evidence type="ECO:0000256" key="7">
    <source>
        <dbReference type="ARBA" id="ARBA00023136"/>
    </source>
</evidence>
<dbReference type="InterPro" id="IPR052017">
    <property type="entry name" value="TSUP"/>
</dbReference>
<feature type="transmembrane region" description="Helical" evidence="8">
    <location>
        <begin position="7"/>
        <end position="27"/>
    </location>
</feature>
<sequence length="261" mass="27305">MSSKEDVVMTWLTFMIVCPLVGLAGFVDAIAGGGGLISLPAYLMTGIPAHMAIGTNKLSSGMGTLVATAEFARSGYIRIKLAIVAVVMAMLGANIGSNLALHLSDHFFRLLLLAILPLTALYLLLHRTALTAPSAVALPPLKAGLAVGAIALLLGAYDGFYGPGAGTFLLLALTGIARLPLNTAAGTTKVINLTTNLTSLVVFLCNGKVYLLLGLSAGCFSILGNHLGTRYFKRFGGRGARPLILLVLTIFFAKTVWDFCH</sequence>